<dbReference type="EMBL" id="AP013068">
    <property type="protein sequence ID" value="BAN46595.1"/>
    <property type="molecule type" value="Genomic_DNA"/>
</dbReference>
<dbReference type="OrthoDB" id="8588792at2"/>
<keyword evidence="4" id="KW-1185">Reference proteome</keyword>
<protein>
    <recommendedName>
        <fullName evidence="2">Spore coat protein U/FanG domain-containing protein</fullName>
    </recommendedName>
</protein>
<evidence type="ECO:0000313" key="3">
    <source>
        <dbReference type="EMBL" id="BAN46595.1"/>
    </source>
</evidence>
<dbReference type="eggNOG" id="COG5430">
    <property type="taxonomic scope" value="Bacteria"/>
</dbReference>
<dbReference type="SMART" id="SM00972">
    <property type="entry name" value="SCPU"/>
    <property type="match status" value="1"/>
</dbReference>
<dbReference type="AlphaFoldDB" id="S6AFK4"/>
<dbReference type="InterPro" id="IPR007893">
    <property type="entry name" value="Spore_coat_U/FanG"/>
</dbReference>
<organism evidence="3 4">
    <name type="scientific">Metapseudomonas resinovorans NBRC 106553</name>
    <dbReference type="NCBI Taxonomy" id="1245471"/>
    <lineage>
        <taxon>Bacteria</taxon>
        <taxon>Pseudomonadati</taxon>
        <taxon>Pseudomonadota</taxon>
        <taxon>Gammaproteobacteria</taxon>
        <taxon>Pseudomonadales</taxon>
        <taxon>Pseudomonadaceae</taxon>
        <taxon>Metapseudomonas</taxon>
    </lineage>
</organism>
<evidence type="ECO:0000313" key="4">
    <source>
        <dbReference type="Proteomes" id="UP000015503"/>
    </source>
</evidence>
<reference evidence="3 4" key="1">
    <citation type="journal article" date="2013" name="Genome Announc.">
        <title>Complete Genome Sequence of the Carbazole Degrader Pseudomonas resinovorans Strain CA10 (NBRC 106553).</title>
        <authorList>
            <person name="Shintani M."/>
            <person name="Hosoyama A."/>
            <person name="Ohji S."/>
            <person name="Tsuchikane K."/>
            <person name="Takarada H."/>
            <person name="Yamazoe A."/>
            <person name="Fujita N."/>
            <person name="Nojiri H."/>
        </authorList>
    </citation>
    <scope>NUCLEOTIDE SEQUENCE [LARGE SCALE GENOMIC DNA]</scope>
    <source>
        <strain evidence="3 4">NBRC 106553</strain>
    </source>
</reference>
<dbReference type="Pfam" id="PF05229">
    <property type="entry name" value="SCPU"/>
    <property type="match status" value="1"/>
</dbReference>
<gene>
    <name evidence="3" type="ORF">PCA10_08630</name>
</gene>
<dbReference type="PANTHER" id="PTHR37089:SF4">
    <property type="entry name" value="EXPORTED PROTEIN"/>
    <property type="match status" value="1"/>
</dbReference>
<evidence type="ECO:0000256" key="1">
    <source>
        <dbReference type="SAM" id="SignalP"/>
    </source>
</evidence>
<accession>S6AFK4</accession>
<dbReference type="KEGG" id="pre:PCA10_08630"/>
<dbReference type="HOGENOM" id="CLU_103262_1_0_6"/>
<evidence type="ECO:0000259" key="2">
    <source>
        <dbReference type="Pfam" id="PF05229"/>
    </source>
</evidence>
<dbReference type="PATRIC" id="fig|1245471.3.peg.867"/>
<dbReference type="RefSeq" id="WP_016490797.1">
    <property type="nucleotide sequence ID" value="NC_021499.1"/>
</dbReference>
<proteinExistence type="predicted"/>
<dbReference type="Proteomes" id="UP000015503">
    <property type="component" value="Chromosome"/>
</dbReference>
<name>S6AFK4_METRE</name>
<dbReference type="PANTHER" id="PTHR37089">
    <property type="entry name" value="PROTEIN U-RELATED"/>
    <property type="match status" value="1"/>
</dbReference>
<dbReference type="STRING" id="1245471.PCA10_08630"/>
<keyword evidence="1" id="KW-0732">Signal</keyword>
<feature type="chain" id="PRO_5004545547" description="Spore coat protein U/FanG domain-containing protein" evidence="1">
    <location>
        <begin position="23"/>
        <end position="179"/>
    </location>
</feature>
<feature type="signal peptide" evidence="1">
    <location>
        <begin position="1"/>
        <end position="22"/>
    </location>
</feature>
<feature type="domain" description="Spore coat protein U/FanG" evidence="2">
    <location>
        <begin position="28"/>
        <end position="176"/>
    </location>
</feature>
<sequence length="179" mass="18202">MKSMRWLLPALLLLSQVPQAQAAGTLQGNLGIQLTIGAGCTVNNSSNDGSSNSFGSISFGTYPSLANIVDGQSVGAGAGSSFGIQCANNTAYTIALNSGLAPSGNQRRMSGGSSEFVSYNLYQDAARSTPWGNGSNGATAYSGTGNGSNQDIVVYGRVPAQTTPSAGTYTDTVLVTVTW</sequence>
<dbReference type="InterPro" id="IPR053167">
    <property type="entry name" value="Spore_coat_component"/>
</dbReference>